<evidence type="ECO:0000256" key="2">
    <source>
        <dbReference type="SAM" id="MobiDB-lite"/>
    </source>
</evidence>
<protein>
    <submittedName>
        <fullName evidence="3">Uncharacterized protein</fullName>
    </submittedName>
</protein>
<dbReference type="Proteomes" id="UP001059596">
    <property type="component" value="Chromosome 3R"/>
</dbReference>
<feature type="compositionally biased region" description="Low complexity" evidence="2">
    <location>
        <begin position="60"/>
        <end position="81"/>
    </location>
</feature>
<gene>
    <name evidence="3" type="ORF">M5D96_000748</name>
</gene>
<accession>A0A9P9YXC4</accession>
<proteinExistence type="predicted"/>
<reference evidence="3" key="1">
    <citation type="journal article" date="2023" name="Genome Biol. Evol.">
        <title>Long-read-based Genome Assembly of Drosophila gunungcola Reveals Fewer Chemosensory Genes in Flower-breeding Species.</title>
        <authorList>
            <person name="Negi A."/>
            <person name="Liao B.Y."/>
            <person name="Yeh S.D."/>
        </authorList>
    </citation>
    <scope>NUCLEOTIDE SEQUENCE</scope>
    <source>
        <strain evidence="3">Sukarami</strain>
    </source>
</reference>
<feature type="region of interest" description="Disordered" evidence="2">
    <location>
        <begin position="261"/>
        <end position="280"/>
    </location>
</feature>
<feature type="coiled-coil region" evidence="1">
    <location>
        <begin position="563"/>
        <end position="593"/>
    </location>
</feature>
<dbReference type="EMBL" id="JAMKOV010000001">
    <property type="protein sequence ID" value="KAI8044578.1"/>
    <property type="molecule type" value="Genomic_DNA"/>
</dbReference>
<comment type="caution">
    <text evidence="3">The sequence shown here is derived from an EMBL/GenBank/DDBJ whole genome shotgun (WGS) entry which is preliminary data.</text>
</comment>
<evidence type="ECO:0000313" key="3">
    <source>
        <dbReference type="EMBL" id="KAI8044578.1"/>
    </source>
</evidence>
<name>A0A9P9YXC4_9MUSC</name>
<dbReference type="OrthoDB" id="7865124at2759"/>
<feature type="compositionally biased region" description="Polar residues" evidence="2">
    <location>
        <begin position="82"/>
        <end position="99"/>
    </location>
</feature>
<evidence type="ECO:0000313" key="4">
    <source>
        <dbReference type="Proteomes" id="UP001059596"/>
    </source>
</evidence>
<dbReference type="AlphaFoldDB" id="A0A9P9YXC4"/>
<keyword evidence="4" id="KW-1185">Reference proteome</keyword>
<feature type="compositionally biased region" description="Basic and acidic residues" evidence="2">
    <location>
        <begin position="268"/>
        <end position="280"/>
    </location>
</feature>
<feature type="region of interest" description="Disordered" evidence="2">
    <location>
        <begin position="514"/>
        <end position="543"/>
    </location>
</feature>
<organism evidence="3 4">
    <name type="scientific">Drosophila gunungcola</name>
    <name type="common">fruit fly</name>
    <dbReference type="NCBI Taxonomy" id="103775"/>
    <lineage>
        <taxon>Eukaryota</taxon>
        <taxon>Metazoa</taxon>
        <taxon>Ecdysozoa</taxon>
        <taxon>Arthropoda</taxon>
        <taxon>Hexapoda</taxon>
        <taxon>Insecta</taxon>
        <taxon>Pterygota</taxon>
        <taxon>Neoptera</taxon>
        <taxon>Endopterygota</taxon>
        <taxon>Diptera</taxon>
        <taxon>Brachycera</taxon>
        <taxon>Muscomorpha</taxon>
        <taxon>Ephydroidea</taxon>
        <taxon>Drosophilidae</taxon>
        <taxon>Drosophila</taxon>
        <taxon>Sophophora</taxon>
    </lineage>
</organism>
<feature type="region of interest" description="Disordered" evidence="2">
    <location>
        <begin position="59"/>
        <end position="112"/>
    </location>
</feature>
<keyword evidence="1" id="KW-0175">Coiled coil</keyword>
<sequence>MHRRCIICGQEPGDHCVYPRNMTEARRWQNLANLSTFDVDTESLCRHGCVCASHLDLVQGSNSDSKSSSGAARGASTRAGSTNHDSASRQFGVKRSSTGSGHGPRDVPNVHSYPTNIKAIEEIQNQSKLGLNSGRPESSNVNRCQNGSCRFRGAVTKMFQGNANTYTQMGQNYGYPLMPRSFSAGKGAPLTKISPRVNVNQMPQGTECCTCTHCSMIRITSIRPSVEGCPGSCCPLLRNTKNRPPEESFCRKCPVVRYSGSQQSMNKGHKETSEKNAERHRSFERLNKGHKETSEKNVESHRFCERHCCPAVRNQRSEDSKSLGKDFSSHLNRKLSESWRSNDSTKLTINQQNRIQKPEVKCQCCQACIPRRLKDKEVQVSKEALQSRNSIPVSRTKATPSFSYQTASLSTGFSAVTNSSKRSYGAEQKYSNAINVLLMNGTRKNDYADPCCCPAKSLAPPPEICVQESDLTKCNEQAAFPEIDKPNYRVCRPTTTDPNEMNVLVLEEDPISGCSPKAAGDEATQDRSEVQLSPNQNQSKERQYNLGKNWVDCPATANYTKVLELQRVRIKELENLLQQHNLLQQTIEHKVAELQCTDKPLPKNETEI</sequence>
<evidence type="ECO:0000256" key="1">
    <source>
        <dbReference type="SAM" id="Coils"/>
    </source>
</evidence>